<dbReference type="Pfam" id="PF00168">
    <property type="entry name" value="C2"/>
    <property type="match status" value="1"/>
</dbReference>
<dbReference type="PANTHER" id="PTHR47800">
    <property type="entry name" value="C2 DOMAIN-CONTAINING PROTEIN"/>
    <property type="match status" value="1"/>
</dbReference>
<sequence>MAYSIFSGIERTLICPPTINNKFKEIIYCDFHIKFHGAQNLPKMDLIGTADPYFRAQIDDGQIEFISSCTVNTLNPIWNEEWIVRNVPSTAKLFVTVYDKDDDTIYDDYIGNFQIDLKPVANEFITIFGPGNIKRGVFELTIISIPRSSDTLNLRPYMFDGPVRFSRHSSLTAGRLTKINDERLYSTWEIYLKRIDIYFDKHEKQKYNSSYQAAKSIFEGPMAHAVQSVIKQAHRVLYAKHTTNEFGLLNSNKDLWNLLIDTNTYNIKPCVYTYIIEDYTWRFSETGASFFVDFVSKHALHANCSQTVYYAGEFHPRPIGGWNQYDPNEAFDWNQWELVIDNGSGTYAPDLKLLNKLKDLLIFNFPHLNIITYDFKDPKLKSSIEACRDFAKSPKSKSTKTLKYLIRSPVLH</sequence>
<organism evidence="2 4">
    <name type="scientific">Adineta steineri</name>
    <dbReference type="NCBI Taxonomy" id="433720"/>
    <lineage>
        <taxon>Eukaryota</taxon>
        <taxon>Metazoa</taxon>
        <taxon>Spiralia</taxon>
        <taxon>Gnathifera</taxon>
        <taxon>Rotifera</taxon>
        <taxon>Eurotatoria</taxon>
        <taxon>Bdelloidea</taxon>
        <taxon>Adinetida</taxon>
        <taxon>Adinetidae</taxon>
        <taxon>Adineta</taxon>
    </lineage>
</organism>
<proteinExistence type="predicted"/>
<protein>
    <recommendedName>
        <fullName evidence="1">C2 domain-containing protein</fullName>
    </recommendedName>
</protein>
<dbReference type="PROSITE" id="PS50004">
    <property type="entry name" value="C2"/>
    <property type="match status" value="1"/>
</dbReference>
<reference evidence="2" key="1">
    <citation type="submission" date="2021-02" db="EMBL/GenBank/DDBJ databases">
        <authorList>
            <person name="Nowell W R."/>
        </authorList>
    </citation>
    <scope>NUCLEOTIDE SEQUENCE</scope>
</reference>
<dbReference type="InterPro" id="IPR035892">
    <property type="entry name" value="C2_domain_sf"/>
</dbReference>
<dbReference type="Gene3D" id="2.60.40.150">
    <property type="entry name" value="C2 domain"/>
    <property type="match status" value="1"/>
</dbReference>
<dbReference type="AlphaFoldDB" id="A0A814WTE6"/>
<dbReference type="CDD" id="cd00030">
    <property type="entry name" value="C2"/>
    <property type="match status" value="1"/>
</dbReference>
<evidence type="ECO:0000313" key="2">
    <source>
        <dbReference type="EMBL" id="CAF1206066.1"/>
    </source>
</evidence>
<evidence type="ECO:0000259" key="1">
    <source>
        <dbReference type="PROSITE" id="PS50004"/>
    </source>
</evidence>
<dbReference type="InterPro" id="IPR000008">
    <property type="entry name" value="C2_dom"/>
</dbReference>
<dbReference type="EMBL" id="CAJOBB010000374">
    <property type="protein sequence ID" value="CAF3664852.1"/>
    <property type="molecule type" value="Genomic_DNA"/>
</dbReference>
<gene>
    <name evidence="2" type="ORF">IZO911_LOCUS28899</name>
    <name evidence="3" type="ORF">KXQ929_LOCUS8567</name>
</gene>
<accession>A0A814WTE6</accession>
<feature type="domain" description="C2" evidence="1">
    <location>
        <begin position="10"/>
        <end position="131"/>
    </location>
</feature>
<name>A0A814WTE6_9BILA</name>
<dbReference type="EMBL" id="CAJNOE010000418">
    <property type="protein sequence ID" value="CAF1206066.1"/>
    <property type="molecule type" value="Genomic_DNA"/>
</dbReference>
<dbReference type="Proteomes" id="UP000663868">
    <property type="component" value="Unassembled WGS sequence"/>
</dbReference>
<comment type="caution">
    <text evidence="2">The sequence shown here is derived from an EMBL/GenBank/DDBJ whole genome shotgun (WGS) entry which is preliminary data.</text>
</comment>
<dbReference type="SUPFAM" id="SSF49562">
    <property type="entry name" value="C2 domain (Calcium/lipid-binding domain, CaLB)"/>
    <property type="match status" value="1"/>
</dbReference>
<dbReference type="SMART" id="SM00239">
    <property type="entry name" value="C2"/>
    <property type="match status" value="1"/>
</dbReference>
<evidence type="ECO:0000313" key="3">
    <source>
        <dbReference type="EMBL" id="CAF3664852.1"/>
    </source>
</evidence>
<evidence type="ECO:0000313" key="4">
    <source>
        <dbReference type="Proteomes" id="UP000663860"/>
    </source>
</evidence>
<dbReference type="Proteomes" id="UP000663860">
    <property type="component" value="Unassembled WGS sequence"/>
</dbReference>
<dbReference type="PANTHER" id="PTHR47800:SF5">
    <property type="entry name" value="FER-1-LIKE PROTEIN 6"/>
    <property type="match status" value="1"/>
</dbReference>
<dbReference type="GO" id="GO:0010628">
    <property type="term" value="P:positive regulation of gene expression"/>
    <property type="evidence" value="ECO:0007669"/>
    <property type="project" value="TreeGrafter"/>
</dbReference>